<evidence type="ECO:0000313" key="2">
    <source>
        <dbReference type="EMBL" id="KAK8052825.1"/>
    </source>
</evidence>
<dbReference type="Pfam" id="PF01161">
    <property type="entry name" value="PBP"/>
    <property type="match status" value="1"/>
</dbReference>
<dbReference type="Gene3D" id="3.90.280.10">
    <property type="entry name" value="PEBP-like"/>
    <property type="match status" value="1"/>
</dbReference>
<dbReference type="CDD" id="cd00866">
    <property type="entry name" value="PEBP_euk"/>
    <property type="match status" value="1"/>
</dbReference>
<feature type="chain" id="PRO_5047128393" description="PEBP-like protein" evidence="1">
    <location>
        <begin position="20"/>
        <end position="203"/>
    </location>
</feature>
<dbReference type="PANTHER" id="PTHR11362:SF148">
    <property type="entry name" value="CARBOXYPEPTIDASE Y INHIBITOR"/>
    <property type="match status" value="1"/>
</dbReference>
<keyword evidence="3" id="KW-1185">Reference proteome</keyword>
<dbReference type="InterPro" id="IPR008914">
    <property type="entry name" value="PEBP"/>
</dbReference>
<accession>A0ABR1U1Q3</accession>
<evidence type="ECO:0008006" key="4">
    <source>
        <dbReference type="Google" id="ProtNLM"/>
    </source>
</evidence>
<feature type="signal peptide" evidence="1">
    <location>
        <begin position="1"/>
        <end position="19"/>
    </location>
</feature>
<keyword evidence="1" id="KW-0732">Signal</keyword>
<dbReference type="InterPro" id="IPR036610">
    <property type="entry name" value="PEBP-like_sf"/>
</dbReference>
<name>A0ABR1U1Q3_9PEZI</name>
<dbReference type="EMBL" id="JAQQWM010000008">
    <property type="protein sequence ID" value="KAK8052825.1"/>
    <property type="molecule type" value="Genomic_DNA"/>
</dbReference>
<evidence type="ECO:0000256" key="1">
    <source>
        <dbReference type="SAM" id="SignalP"/>
    </source>
</evidence>
<sequence length="203" mass="21950">MMKLPGVYTLLVLAGLSAAQTPDGFTPSVTPHLDVIFGTKEVTPGLSLTKSDTARAPTIGLKTEPNGIYVWMMIDLDASTNPFNPKQGRPATYLHTVLRDFKASGQKTDSGVFTLSTRATGPVAWFVSRPRSPLICMLTPPAENPPHPHRYTHLLWTQPENWVISQAAQTQLQSGKTGFNVASFQKAAGLADPIAGNYFNQTG</sequence>
<comment type="caution">
    <text evidence="2">The sequence shown here is derived from an EMBL/GenBank/DDBJ whole genome shotgun (WGS) entry which is preliminary data.</text>
</comment>
<organism evidence="2 3">
    <name type="scientific">Apiospora saccharicola</name>
    <dbReference type="NCBI Taxonomy" id="335842"/>
    <lineage>
        <taxon>Eukaryota</taxon>
        <taxon>Fungi</taxon>
        <taxon>Dikarya</taxon>
        <taxon>Ascomycota</taxon>
        <taxon>Pezizomycotina</taxon>
        <taxon>Sordariomycetes</taxon>
        <taxon>Xylariomycetidae</taxon>
        <taxon>Amphisphaeriales</taxon>
        <taxon>Apiosporaceae</taxon>
        <taxon>Apiospora</taxon>
    </lineage>
</organism>
<gene>
    <name evidence="2" type="ORF">PG996_012126</name>
</gene>
<evidence type="ECO:0000313" key="3">
    <source>
        <dbReference type="Proteomes" id="UP001446871"/>
    </source>
</evidence>
<proteinExistence type="predicted"/>
<dbReference type="PANTHER" id="PTHR11362">
    <property type="entry name" value="PHOSPHATIDYLETHANOLAMINE-BINDING PROTEIN"/>
    <property type="match status" value="1"/>
</dbReference>
<dbReference type="InterPro" id="IPR035810">
    <property type="entry name" value="PEBP_euk"/>
</dbReference>
<protein>
    <recommendedName>
        <fullName evidence="4">PEBP-like protein</fullName>
    </recommendedName>
</protein>
<dbReference type="SUPFAM" id="SSF49777">
    <property type="entry name" value="PEBP-like"/>
    <property type="match status" value="1"/>
</dbReference>
<dbReference type="Proteomes" id="UP001446871">
    <property type="component" value="Unassembled WGS sequence"/>
</dbReference>
<reference evidence="2 3" key="1">
    <citation type="submission" date="2023-01" db="EMBL/GenBank/DDBJ databases">
        <title>Analysis of 21 Apiospora genomes using comparative genomics revels a genus with tremendous synthesis potential of carbohydrate active enzymes and secondary metabolites.</title>
        <authorList>
            <person name="Sorensen T."/>
        </authorList>
    </citation>
    <scope>NUCLEOTIDE SEQUENCE [LARGE SCALE GENOMIC DNA]</scope>
    <source>
        <strain evidence="2 3">CBS 83171</strain>
    </source>
</reference>